<dbReference type="InterPro" id="IPR018541">
    <property type="entry name" value="Ftsk_gamma"/>
</dbReference>
<dbReference type="InterPro" id="IPR002543">
    <property type="entry name" value="FtsK_dom"/>
</dbReference>
<evidence type="ECO:0000256" key="3">
    <source>
        <dbReference type="ARBA" id="ARBA00022829"/>
    </source>
</evidence>
<dbReference type="InterPro" id="IPR050206">
    <property type="entry name" value="FtsK/SpoIIIE/SftA"/>
</dbReference>
<dbReference type="HOGENOM" id="CLU_001981_12_1_9"/>
<accession>B7IKV6</accession>
<keyword evidence="3" id="KW-0159">Chromosome partition</keyword>
<dbReference type="SUPFAM" id="SSF52540">
    <property type="entry name" value="P-loop containing nucleoside triphosphate hydrolases"/>
    <property type="match status" value="1"/>
</dbReference>
<dbReference type="PANTHER" id="PTHR22683">
    <property type="entry name" value="SPORULATION PROTEIN RELATED"/>
    <property type="match status" value="1"/>
</dbReference>
<dbReference type="Pfam" id="PF09397">
    <property type="entry name" value="FtsK_gamma"/>
    <property type="match status" value="1"/>
</dbReference>
<dbReference type="GO" id="GO:0003677">
    <property type="term" value="F:DNA binding"/>
    <property type="evidence" value="ECO:0007669"/>
    <property type="project" value="UniProtKB-KW"/>
</dbReference>
<dbReference type="PROSITE" id="PS50901">
    <property type="entry name" value="FTSK"/>
    <property type="match status" value="1"/>
</dbReference>
<dbReference type="Pfam" id="PF01580">
    <property type="entry name" value="FtsK_SpoIIIE"/>
    <property type="match status" value="1"/>
</dbReference>
<dbReference type="Proteomes" id="UP000006744">
    <property type="component" value="Chromosome"/>
</dbReference>
<dbReference type="SMART" id="SM00382">
    <property type="entry name" value="AAA"/>
    <property type="match status" value="1"/>
</dbReference>
<reference evidence="10 11" key="1">
    <citation type="submission" date="2008-10" db="EMBL/GenBank/DDBJ databases">
        <title>Genome sequence of Bacillus cereus G9842.</title>
        <authorList>
            <person name="Dodson R.J."/>
            <person name="Durkin A.S."/>
            <person name="Rosovitz M.J."/>
            <person name="Rasko D.A."/>
            <person name="Hoffmaster A."/>
            <person name="Ravel J."/>
            <person name="Sutton G."/>
        </authorList>
    </citation>
    <scope>NUCLEOTIDE SEQUENCE [LARGE SCALE GENOMIC DNA]</scope>
    <source>
        <strain evidence="10 11">G9842</strain>
    </source>
</reference>
<evidence type="ECO:0000313" key="10">
    <source>
        <dbReference type="EMBL" id="ACK98235.1"/>
    </source>
</evidence>
<evidence type="ECO:0000256" key="8">
    <source>
        <dbReference type="SAM" id="MobiDB-lite"/>
    </source>
</evidence>
<feature type="region of interest" description="Disordered" evidence="8">
    <location>
        <begin position="353"/>
        <end position="474"/>
    </location>
</feature>
<keyword evidence="5" id="KW-0238">DNA-binding</keyword>
<evidence type="ECO:0000256" key="4">
    <source>
        <dbReference type="ARBA" id="ARBA00022840"/>
    </source>
</evidence>
<evidence type="ECO:0000313" key="11">
    <source>
        <dbReference type="Proteomes" id="UP000006744"/>
    </source>
</evidence>
<dbReference type="RefSeq" id="WP_000887998.1">
    <property type="nucleotide sequence ID" value="NC_011772.1"/>
</dbReference>
<dbReference type="KEGG" id="bcg:BCG9842_B0435"/>
<feature type="compositionally biased region" description="Polar residues" evidence="8">
    <location>
        <begin position="198"/>
        <end position="215"/>
    </location>
</feature>
<feature type="region of interest" description="Disordered" evidence="8">
    <location>
        <begin position="198"/>
        <end position="222"/>
    </location>
</feature>
<feature type="binding site" evidence="6">
    <location>
        <begin position="1037"/>
        <end position="1044"/>
    </location>
    <ligand>
        <name>ATP</name>
        <dbReference type="ChEBI" id="CHEBI:30616"/>
    </ligand>
</feature>
<proteinExistence type="inferred from homology"/>
<comment type="similarity">
    <text evidence="1">Belongs to the FtsK/SpoIIIE/SftA family.</text>
</comment>
<dbReference type="Gene3D" id="3.30.980.40">
    <property type="match status" value="1"/>
</dbReference>
<sequence length="1356" mass="152894">MLDWMKKLFNKEEEQTALNKEVQKQIESQPKIPRVNHYTEAREAQMASRNAGKCRFPLVPDNGFDEEDEREVDHFEEQPVQGVTYEEPTAQRGIQVERSRRPYVEKVVSTYEEPEVQYEPVREAVVKKASAPSQESNRRPFRPTEMISPIYGYNRPSVEKKVEKQEEVKEREDLEISVEGKAVVDAWLEKKGYTLSDFSEGQATSSSPSHESVGQQDKKQEKSVVDQWLEKNGYEIERQEPLVEEKEVIQGMSTPQEVSADELLHKTVAEQMESAKLEKDVVVLNENNLQEELVASKVEHEDTILSEEIKRNTEIKQPTIEVEKQAPEESVIVKAEEKLAETIIVEIPEEPEEVEVITETEEPEEVEVITETEEPEEVEVIAEAEESEEVEVITETEEPEEVEVITETEEPEEVEVIAEAEESEEVEVITETEESEEVEVIAEAEESEEVEVITETEEPEEVEVIAEAEESEEVEVIAETEELEEVEVIAETEEPEEVEVIAETEELEEVEVIAEAEELEEVEVIAETEELEEVEVIAEAEELEEVEVIAETEAQEEVEVIAETEEPEEVEVIAETEESEEVEVIAEIKAPVVETFVALEEIQQEDEAIEQKSEFIHVAEADEQTKNDVQSFANVLLAETEENKRVVEEAPVAEEQRVVEETPVAEEQRVVEEAPVAEEQRVVEEAPVAEEQPVVKKEEPKREKKRHVPFNVVMLKQDRTRLMERHAARANAMQHSVNVRVENRPVQQVVAEPQVEEQPMQQVVAEPQVEEQPMQQVVVESQVEEQPMQQVVAEPQVEEQPMQQVVVESQVEEQPMQQVVVESQVEEQSVQQVVAEPQMEERPVQQVVEEQVQKPISSTEVQEKAYVVNQRENDMRNVLHTPPTYTVPPLALLSIPQQSALDNTEWLDEQKELLDTTFNNFHVGAHVINVSQGPAVTRFEVQPDPGVKVNKITNLSDDIKLSLAAKDIRIEAPIPGKSAIGIEVPNKESKPVFLREILRSPVFTKSESPLTVALGLDISGDPIVTDIRKMPHGLIAGATGSGKSVCINAILTSILYKAKPHEVKLMLIDPKMVELAPYNSVPHLVAPVITDVKAATAALKWAVEEMERRYELFAHAGARDLTRYNTIVSEREIPGETLPYIVIVIDELADLMMVAPGDVEEAICRIAQKARACGIHLLVATQRPSVDVITGLIKSNIPTRIAFTVSSQVDSRTIIDIGGAEKLLGRGDMLFLGNGTSKPVRVQGVYVSDDEIEKTVDHVRKQMKPNYLFKQEDLLAKTEQAESEDELFFEACQFVVEQGGASTSSVQRKFRIGYNRAARLIEEMQSQGIISEARGTKPRDVLISEDEFAAMQETNV</sequence>
<dbReference type="InterPro" id="IPR003593">
    <property type="entry name" value="AAA+_ATPase"/>
</dbReference>
<protein>
    <submittedName>
        <fullName evidence="10">Ftsk/spoiiie family protein</fullName>
    </submittedName>
</protein>
<keyword evidence="4 6" id="KW-0067">ATP-binding</keyword>
<evidence type="ECO:0000256" key="6">
    <source>
        <dbReference type="PROSITE-ProRule" id="PRU00289"/>
    </source>
</evidence>
<feature type="coiled-coil region" evidence="7">
    <location>
        <begin position="502"/>
        <end position="546"/>
    </location>
</feature>
<feature type="domain" description="FtsK" evidence="9">
    <location>
        <begin position="1020"/>
        <end position="1212"/>
    </location>
</feature>
<dbReference type="PANTHER" id="PTHR22683:SF42">
    <property type="entry name" value="DNA TRANSLOCASE SFTA"/>
    <property type="match status" value="1"/>
</dbReference>
<gene>
    <name evidence="10" type="ordered locus">BCG9842_B0435</name>
</gene>
<dbReference type="InterPro" id="IPR036388">
    <property type="entry name" value="WH-like_DNA-bd_sf"/>
</dbReference>
<organism evidence="10 11">
    <name type="scientific">Bacillus cereus (strain G9842)</name>
    <dbReference type="NCBI Taxonomy" id="405531"/>
    <lineage>
        <taxon>Bacteria</taxon>
        <taxon>Bacillati</taxon>
        <taxon>Bacillota</taxon>
        <taxon>Bacilli</taxon>
        <taxon>Bacillales</taxon>
        <taxon>Bacillaceae</taxon>
        <taxon>Bacillus</taxon>
        <taxon>Bacillus cereus group</taxon>
    </lineage>
</organism>
<evidence type="ECO:0000256" key="5">
    <source>
        <dbReference type="ARBA" id="ARBA00023125"/>
    </source>
</evidence>
<dbReference type="Gene3D" id="1.10.10.10">
    <property type="entry name" value="Winged helix-like DNA-binding domain superfamily/Winged helix DNA-binding domain"/>
    <property type="match status" value="1"/>
</dbReference>
<name>B7IKV6_BACC2</name>
<keyword evidence="7" id="KW-0175">Coiled coil</keyword>
<feature type="region of interest" description="Disordered" evidence="8">
    <location>
        <begin position="129"/>
        <end position="148"/>
    </location>
</feature>
<dbReference type="GO" id="GO:0007059">
    <property type="term" value="P:chromosome segregation"/>
    <property type="evidence" value="ECO:0007669"/>
    <property type="project" value="UniProtKB-KW"/>
</dbReference>
<evidence type="ECO:0000256" key="7">
    <source>
        <dbReference type="SAM" id="Coils"/>
    </source>
</evidence>
<dbReference type="Pfam" id="PF17854">
    <property type="entry name" value="FtsK_alpha"/>
    <property type="match status" value="1"/>
</dbReference>
<evidence type="ECO:0000259" key="9">
    <source>
        <dbReference type="PROSITE" id="PS50901"/>
    </source>
</evidence>
<dbReference type="Gene3D" id="3.40.50.300">
    <property type="entry name" value="P-loop containing nucleotide triphosphate hydrolases"/>
    <property type="match status" value="1"/>
</dbReference>
<dbReference type="SMART" id="SM00843">
    <property type="entry name" value="Ftsk_gamma"/>
    <property type="match status" value="1"/>
</dbReference>
<dbReference type="InterPro" id="IPR041027">
    <property type="entry name" value="FtsK_alpha"/>
</dbReference>
<evidence type="ECO:0000256" key="1">
    <source>
        <dbReference type="ARBA" id="ARBA00006474"/>
    </source>
</evidence>
<dbReference type="EMBL" id="CP001186">
    <property type="protein sequence ID" value="ACK98235.1"/>
    <property type="molecule type" value="Genomic_DNA"/>
</dbReference>
<dbReference type="GO" id="GO:0005524">
    <property type="term" value="F:ATP binding"/>
    <property type="evidence" value="ECO:0007669"/>
    <property type="project" value="UniProtKB-UniRule"/>
</dbReference>
<feature type="region of interest" description="Disordered" evidence="8">
    <location>
        <begin position="47"/>
        <end position="78"/>
    </location>
</feature>
<dbReference type="InterPro" id="IPR036390">
    <property type="entry name" value="WH_DNA-bd_sf"/>
</dbReference>
<keyword evidence="2 6" id="KW-0547">Nucleotide-binding</keyword>
<dbReference type="SUPFAM" id="SSF46785">
    <property type="entry name" value="Winged helix' DNA-binding domain"/>
    <property type="match status" value="1"/>
</dbReference>
<evidence type="ECO:0000256" key="2">
    <source>
        <dbReference type="ARBA" id="ARBA00022741"/>
    </source>
</evidence>
<dbReference type="InterPro" id="IPR027417">
    <property type="entry name" value="P-loop_NTPase"/>
</dbReference>